<evidence type="ECO:0000256" key="4">
    <source>
        <dbReference type="ARBA" id="ARBA00022989"/>
    </source>
</evidence>
<dbReference type="GO" id="GO:0043953">
    <property type="term" value="P:protein transport by the Tat complex"/>
    <property type="evidence" value="ECO:0007669"/>
    <property type="project" value="TreeGrafter"/>
</dbReference>
<proteinExistence type="inferred from homology"/>
<evidence type="ECO:0000256" key="5">
    <source>
        <dbReference type="ARBA" id="ARBA00023136"/>
    </source>
</evidence>
<keyword evidence="5 6" id="KW-0472">Membrane</keyword>
<dbReference type="PANTHER" id="PTHR30371">
    <property type="entry name" value="SEC-INDEPENDENT PROTEIN TRANSLOCASE PROTEIN TATC"/>
    <property type="match status" value="1"/>
</dbReference>
<evidence type="ECO:0000313" key="7">
    <source>
        <dbReference type="EMBL" id="AFP66916.1"/>
    </source>
</evidence>
<dbReference type="GO" id="GO:0065002">
    <property type="term" value="P:intracellular protein transmembrane transport"/>
    <property type="evidence" value="ECO:0007669"/>
    <property type="project" value="TreeGrafter"/>
</dbReference>
<sequence>MNNNNKIITYLQLHLFELKYNFSVSLISFFYIFLISYYFSDQLIFLFIKILINKNMLKYFIFTNITEMFTTNILIAIIVSLFITIQLSIIQFWYFFSYGLFKYENFKIIKVYSIYIILNFFMIFIIFIKIIPNIWFFFFNIDFSNKYLFNIYFEPKFNNYFSFIFLSFIYIFVIFIYFFLLFYLIFNKIFKIKTIINLRKFFYLKFIIISALISPPEILNQLMIIFIFVILFEIFIYLYIYLCKYFFNKI</sequence>
<reference evidence="7" key="1">
    <citation type="submission" date="2011-12" db="EMBL/GenBank/DDBJ databases">
        <authorList>
            <person name="Martin F."/>
            <person name="Radmer L."/>
        </authorList>
    </citation>
    <scope>NUCLEOTIDE SEQUENCE</scope>
    <source>
        <strain evidence="7">P10342</strain>
    </source>
</reference>
<dbReference type="GO" id="GO:0009977">
    <property type="term" value="F:proton motive force dependent protein transmembrane transporter activity"/>
    <property type="evidence" value="ECO:0007669"/>
    <property type="project" value="TreeGrafter"/>
</dbReference>
<feature type="transmembrane region" description="Helical" evidence="6">
    <location>
        <begin position="222"/>
        <end position="242"/>
    </location>
</feature>
<evidence type="ECO:0000256" key="2">
    <source>
        <dbReference type="ARBA" id="ARBA00008882"/>
    </source>
</evidence>
<feature type="transmembrane region" description="Helical" evidence="6">
    <location>
        <begin position="198"/>
        <end position="216"/>
    </location>
</feature>
<accession>K9LWD0</accession>
<keyword evidence="4 6" id="KW-1133">Transmembrane helix</keyword>
<evidence type="ECO:0000256" key="1">
    <source>
        <dbReference type="ARBA" id="ARBA00004141"/>
    </source>
</evidence>
<comment type="similarity">
    <text evidence="2">Belongs to the TatC family.</text>
</comment>
<dbReference type="EMBL" id="JQ439491">
    <property type="protein sequence ID" value="AFP66916.1"/>
    <property type="molecule type" value="Genomic_DNA"/>
</dbReference>
<keyword evidence="3 6" id="KW-0812">Transmembrane</keyword>
<dbReference type="InterPro" id="IPR002033">
    <property type="entry name" value="TatC"/>
</dbReference>
<gene>
    <name evidence="7" type="primary">secY</name>
</gene>
<organism evidence="7">
    <name type="scientific">Elongisporangium undulatum</name>
    <dbReference type="NCBI Taxonomy" id="127444"/>
    <lineage>
        <taxon>Eukaryota</taxon>
        <taxon>Sar</taxon>
        <taxon>Stramenopiles</taxon>
        <taxon>Oomycota</taxon>
        <taxon>Peronosporomycetes</taxon>
        <taxon>Pythiales</taxon>
        <taxon>Pythiaceae</taxon>
        <taxon>Elongisporangium</taxon>
    </lineage>
</organism>
<keyword evidence="7" id="KW-0496">Mitochondrion</keyword>
<protein>
    <submittedName>
        <fullName evidence="7">Sec-independent transporter protein</fullName>
    </submittedName>
</protein>
<dbReference type="GO" id="GO:0033281">
    <property type="term" value="C:TAT protein transport complex"/>
    <property type="evidence" value="ECO:0007669"/>
    <property type="project" value="TreeGrafter"/>
</dbReference>
<comment type="subcellular location">
    <subcellularLocation>
        <location evidence="1">Membrane</location>
        <topology evidence="1">Multi-pass membrane protein</topology>
    </subcellularLocation>
</comment>
<feature type="transmembrane region" description="Helical" evidence="6">
    <location>
        <begin position="20"/>
        <end position="39"/>
    </location>
</feature>
<geneLocation type="mitochondrion" evidence="7"/>
<feature type="transmembrane region" description="Helical" evidence="6">
    <location>
        <begin position="73"/>
        <end position="96"/>
    </location>
</feature>
<feature type="transmembrane region" description="Helical" evidence="6">
    <location>
        <begin position="116"/>
        <end position="140"/>
    </location>
</feature>
<dbReference type="Pfam" id="PF00902">
    <property type="entry name" value="TatC"/>
    <property type="match status" value="1"/>
</dbReference>
<feature type="transmembrane region" description="Helical" evidence="6">
    <location>
        <begin position="160"/>
        <end position="186"/>
    </location>
</feature>
<evidence type="ECO:0000256" key="3">
    <source>
        <dbReference type="ARBA" id="ARBA00022692"/>
    </source>
</evidence>
<dbReference type="PANTHER" id="PTHR30371:SF0">
    <property type="entry name" value="SEC-INDEPENDENT PROTEIN TRANSLOCASE PROTEIN TATC, CHLOROPLASTIC-RELATED"/>
    <property type="match status" value="1"/>
</dbReference>
<name>K9LWD0_9STRA</name>
<evidence type="ECO:0000256" key="6">
    <source>
        <dbReference type="SAM" id="Phobius"/>
    </source>
</evidence>
<dbReference type="AlphaFoldDB" id="K9LWD0"/>